<feature type="domain" description="Methyltransferase" evidence="1">
    <location>
        <begin position="58"/>
        <end position="150"/>
    </location>
</feature>
<evidence type="ECO:0000313" key="3">
    <source>
        <dbReference type="Proteomes" id="UP000249590"/>
    </source>
</evidence>
<protein>
    <recommendedName>
        <fullName evidence="1">Methyltransferase domain-containing protein</fullName>
    </recommendedName>
</protein>
<keyword evidence="3" id="KW-1185">Reference proteome</keyword>
<comment type="caution">
    <text evidence="2">The sequence shown here is derived from an EMBL/GenBank/DDBJ whole genome shotgun (WGS) entry which is preliminary data.</text>
</comment>
<dbReference type="InterPro" id="IPR041698">
    <property type="entry name" value="Methyltransf_25"/>
</dbReference>
<accession>A0A8B2NQC1</accession>
<dbReference type="InterPro" id="IPR029063">
    <property type="entry name" value="SAM-dependent_MTases_sf"/>
</dbReference>
<dbReference type="Gene3D" id="3.40.50.150">
    <property type="entry name" value="Vaccinia Virus protein VP39"/>
    <property type="match status" value="1"/>
</dbReference>
<dbReference type="Pfam" id="PF13649">
    <property type="entry name" value="Methyltransf_25"/>
    <property type="match status" value="1"/>
</dbReference>
<sequence>MTEDVEWQDHYGLPPFGNMMQPGPNAAENFVRIGNEISAGIHAALTRHCGPDLSQKRILEFGCGIGRLVMPLRYRHGYPSDACDVSGWCIGYLKRAVSDVRFRQTPNDPPLHYRPRVFHALYSVSVFTHLPYERQRPWLAELHRILRPGGIAVVTTSGYRALRYRREQRRQPYWTGVSDEDLRTRGIIYSDHGVDIANHDGVEDAYGYTAHSPDYIRDTWSDIFEVVEQIPAAAGLQDINVLRRAVQGGKAGGAA</sequence>
<gene>
    <name evidence="2" type="ORF">DLJ53_30925</name>
</gene>
<evidence type="ECO:0000313" key="2">
    <source>
        <dbReference type="EMBL" id="RAH97081.1"/>
    </source>
</evidence>
<dbReference type="EMBL" id="QHHQ01000010">
    <property type="protein sequence ID" value="RAH97081.1"/>
    <property type="molecule type" value="Genomic_DNA"/>
</dbReference>
<proteinExistence type="predicted"/>
<dbReference type="CDD" id="cd02440">
    <property type="entry name" value="AdoMet_MTases"/>
    <property type="match status" value="1"/>
</dbReference>
<dbReference type="AlphaFoldDB" id="A0A8B2NQC1"/>
<dbReference type="Proteomes" id="UP000249590">
    <property type="component" value="Unassembled WGS sequence"/>
</dbReference>
<reference evidence="2 3" key="1">
    <citation type="submission" date="2018-05" db="EMBL/GenBank/DDBJ databases">
        <title>Acuticoccus sediminis sp. nov., isolated from deep-sea sediment of Indian Ocean.</title>
        <authorList>
            <person name="Liu X."/>
            <person name="Lai Q."/>
            <person name="Du Y."/>
            <person name="Sun F."/>
            <person name="Zhang X."/>
            <person name="Wang S."/>
            <person name="Shao Z."/>
        </authorList>
    </citation>
    <scope>NUCLEOTIDE SEQUENCE [LARGE SCALE GENOMIC DNA]</scope>
    <source>
        <strain evidence="2 3">PTG4-2</strain>
    </source>
</reference>
<dbReference type="SUPFAM" id="SSF53335">
    <property type="entry name" value="S-adenosyl-L-methionine-dependent methyltransferases"/>
    <property type="match status" value="1"/>
</dbReference>
<evidence type="ECO:0000259" key="1">
    <source>
        <dbReference type="Pfam" id="PF13649"/>
    </source>
</evidence>
<organism evidence="2 3">
    <name type="scientific">Acuticoccus sediminis</name>
    <dbReference type="NCBI Taxonomy" id="2184697"/>
    <lineage>
        <taxon>Bacteria</taxon>
        <taxon>Pseudomonadati</taxon>
        <taxon>Pseudomonadota</taxon>
        <taxon>Alphaproteobacteria</taxon>
        <taxon>Hyphomicrobiales</taxon>
        <taxon>Amorphaceae</taxon>
        <taxon>Acuticoccus</taxon>
    </lineage>
</organism>
<dbReference type="RefSeq" id="WP_146620151.1">
    <property type="nucleotide sequence ID" value="NZ_JAIWKD010000010.1"/>
</dbReference>
<dbReference type="OrthoDB" id="9777638at2"/>
<name>A0A8B2NQC1_9HYPH</name>